<evidence type="ECO:0000313" key="1">
    <source>
        <dbReference type="EMBL" id="VYT68528.1"/>
    </source>
</evidence>
<protein>
    <submittedName>
        <fullName evidence="1">Uncharacterized protein</fullName>
    </submittedName>
</protein>
<sequence length="66" mass="7494">MVVVRRTMSWSIRDNEGGTADIPSLGYYPLFLYSEIVNEGGTAIRHRPFLGAIFYFIVGDFANMIF</sequence>
<dbReference type="AlphaFoldDB" id="A0A6N2YRT0"/>
<name>A0A6N2YRT0_9FIRM</name>
<gene>
    <name evidence="1" type="ORF">VRLFYP33_02440</name>
</gene>
<proteinExistence type="predicted"/>
<accession>A0A6N2YRT0</accession>
<organism evidence="1">
    <name type="scientific">Veillonella ratti</name>
    <dbReference type="NCBI Taxonomy" id="103892"/>
    <lineage>
        <taxon>Bacteria</taxon>
        <taxon>Bacillati</taxon>
        <taxon>Bacillota</taxon>
        <taxon>Negativicutes</taxon>
        <taxon>Veillonellales</taxon>
        <taxon>Veillonellaceae</taxon>
        <taxon>Veillonella</taxon>
    </lineage>
</organism>
<reference evidence="1" key="1">
    <citation type="submission" date="2019-11" db="EMBL/GenBank/DDBJ databases">
        <authorList>
            <person name="Feng L."/>
        </authorList>
    </citation>
    <scope>NUCLEOTIDE SEQUENCE</scope>
    <source>
        <strain evidence="1">VrattiLFYP33</strain>
    </source>
</reference>
<dbReference type="EMBL" id="CACRUX010000003">
    <property type="protein sequence ID" value="VYT68528.1"/>
    <property type="molecule type" value="Genomic_DNA"/>
</dbReference>